<dbReference type="EMBL" id="HE793032">
    <property type="protein sequence ID" value="CCG56887.1"/>
    <property type="molecule type" value="Genomic_DNA"/>
</dbReference>
<evidence type="ECO:0000313" key="1">
    <source>
        <dbReference type="EMBL" id="CCG56887.1"/>
    </source>
</evidence>
<name>K0JJ43_BRAPL</name>
<dbReference type="HOGENOM" id="CLU_879010_0_0_12"/>
<sequence length="352" mass="41753">MYNHNLFYNEKYEIKGKKFDTQIIKWSKKYDSLMSIVQKRFIMGIIAERKINNVLEVGVFNGVSSLCMLKAGLSVNDNFNLYALDLNSDKTFVGQAVNECCTEDEKKHYHLNLGKTTFYIENIVPNGIKFDLILLDGAHHHPIPLFDIILILPYTHKDTIFVLHDVYDYLAPNAWGASFIFHSWKGDKYKIDDNLKDDWFSSMGCIKPYNSIDEFYETVKFLSQLPFRPQPWGLNYCPLLEDMTYYSIGITDTDISNLKNYMEKNYSKEFAIEVYNILINNYYEYKQKSLLYIQETRLLYFLLNKVIEFDKKINKTNTEIKKLKKINFLTSLSWWIPIKKLRQKFRNRFIIE</sequence>
<dbReference type="GO" id="GO:0032259">
    <property type="term" value="P:methylation"/>
    <property type="evidence" value="ECO:0007669"/>
    <property type="project" value="UniProtKB-KW"/>
</dbReference>
<dbReference type="InterPro" id="IPR029063">
    <property type="entry name" value="SAM-dependent_MTases_sf"/>
</dbReference>
<gene>
    <name evidence="1" type="ORF">WESB_1419</name>
</gene>
<dbReference type="GO" id="GO:0008168">
    <property type="term" value="F:methyltransferase activity"/>
    <property type="evidence" value="ECO:0007669"/>
    <property type="project" value="UniProtKB-KW"/>
</dbReference>
<accession>K0JJ43</accession>
<dbReference type="KEGG" id="bpw:WESB_1419"/>
<evidence type="ECO:0000313" key="2">
    <source>
        <dbReference type="Proteomes" id="UP000003759"/>
    </source>
</evidence>
<dbReference type="PATRIC" id="fig|1161918.5.peg.728"/>
<dbReference type="Pfam" id="PF13578">
    <property type="entry name" value="Methyltransf_24"/>
    <property type="match status" value="1"/>
</dbReference>
<proteinExistence type="predicted"/>
<dbReference type="SUPFAM" id="SSF53335">
    <property type="entry name" value="S-adenosyl-L-methionine-dependent methyltransferases"/>
    <property type="match status" value="1"/>
</dbReference>
<reference evidence="1 2" key="1">
    <citation type="journal article" date="2012" name="BMC Genomics">
        <title>Comparative genomics of Brachyspira pilosicoli strains: genome rearrangements, reductions and correlation of genetic compliment with phenotypic diversity.</title>
        <authorList>
            <person name="Mappley L.J."/>
            <person name="Black M.L."/>
            <person name="Abuoun M."/>
            <person name="Darby A.C."/>
            <person name="Woodward M.J."/>
            <person name="Parkhill J."/>
            <person name="Turner A.K."/>
            <person name="Bellgard M.I."/>
            <person name="La T."/>
            <person name="Phillips N.D."/>
            <person name="La Ragione R.M."/>
            <person name="Hampson D.J."/>
        </authorList>
    </citation>
    <scope>NUCLEOTIDE SEQUENCE [LARGE SCALE GENOMIC DNA]</scope>
    <source>
        <strain evidence="1">WesB</strain>
    </source>
</reference>
<keyword evidence="1" id="KW-0808">Transferase</keyword>
<protein>
    <submittedName>
        <fullName evidence="1">O-methyltransferase-like protein</fullName>
    </submittedName>
</protein>
<keyword evidence="1" id="KW-0489">Methyltransferase</keyword>
<dbReference type="RefSeq" id="WP_014933175.1">
    <property type="nucleotide sequence ID" value="NC_018604.1"/>
</dbReference>
<dbReference type="Proteomes" id="UP000003759">
    <property type="component" value="Chromosome"/>
</dbReference>
<organism evidence="1 2">
    <name type="scientific">Brachyspira pilosicoli WesB</name>
    <dbReference type="NCBI Taxonomy" id="1161918"/>
    <lineage>
        <taxon>Bacteria</taxon>
        <taxon>Pseudomonadati</taxon>
        <taxon>Spirochaetota</taxon>
        <taxon>Spirochaetia</taxon>
        <taxon>Brachyspirales</taxon>
        <taxon>Brachyspiraceae</taxon>
        <taxon>Brachyspira</taxon>
    </lineage>
</organism>
<dbReference type="AlphaFoldDB" id="K0JJ43"/>
<dbReference type="OrthoDB" id="2067924at2"/>
<dbReference type="Gene3D" id="3.40.50.150">
    <property type="entry name" value="Vaccinia Virus protein VP39"/>
    <property type="match status" value="1"/>
</dbReference>